<evidence type="ECO:0000256" key="1">
    <source>
        <dbReference type="SAM" id="Phobius"/>
    </source>
</evidence>
<dbReference type="AlphaFoldDB" id="A0A7C4YSH2"/>
<feature type="transmembrane region" description="Helical" evidence="1">
    <location>
        <begin position="141"/>
        <end position="162"/>
    </location>
</feature>
<feature type="transmembrane region" description="Helical" evidence="1">
    <location>
        <begin position="38"/>
        <end position="61"/>
    </location>
</feature>
<name>A0A7C4YSH2_UNCW3</name>
<dbReference type="SUPFAM" id="SSF55073">
    <property type="entry name" value="Nucleotide cyclase"/>
    <property type="match status" value="1"/>
</dbReference>
<dbReference type="SMART" id="SM00267">
    <property type="entry name" value="GGDEF"/>
    <property type="match status" value="1"/>
</dbReference>
<dbReference type="Gene3D" id="3.30.70.270">
    <property type="match status" value="1"/>
</dbReference>
<dbReference type="InterPro" id="IPR029787">
    <property type="entry name" value="Nucleotide_cyclase"/>
</dbReference>
<feature type="domain" description="GGDEF" evidence="2">
    <location>
        <begin position="379"/>
        <end position="507"/>
    </location>
</feature>
<reference evidence="3" key="1">
    <citation type="journal article" date="2020" name="mSystems">
        <title>Genome- and Community-Level Interaction Insights into Carbon Utilization and Element Cycling Functions of Hydrothermarchaeota in Hydrothermal Sediment.</title>
        <authorList>
            <person name="Zhou Z."/>
            <person name="Liu Y."/>
            <person name="Xu W."/>
            <person name="Pan J."/>
            <person name="Luo Z.H."/>
            <person name="Li M."/>
        </authorList>
    </citation>
    <scope>NUCLEOTIDE SEQUENCE [LARGE SCALE GENOMIC DNA]</scope>
    <source>
        <strain evidence="3">SpSt-780</strain>
    </source>
</reference>
<dbReference type="PANTHER" id="PTHR45138">
    <property type="entry name" value="REGULATORY COMPONENTS OF SENSORY TRANSDUCTION SYSTEM"/>
    <property type="match status" value="1"/>
</dbReference>
<organism evidence="3">
    <name type="scientific">candidate division WOR-3 bacterium</name>
    <dbReference type="NCBI Taxonomy" id="2052148"/>
    <lineage>
        <taxon>Bacteria</taxon>
        <taxon>Bacteria division WOR-3</taxon>
    </lineage>
</organism>
<feature type="transmembrane region" description="Helical" evidence="1">
    <location>
        <begin position="6"/>
        <end position="26"/>
    </location>
</feature>
<feature type="transmembrane region" description="Helical" evidence="1">
    <location>
        <begin position="174"/>
        <end position="194"/>
    </location>
</feature>
<sequence>MRDKIRIYYRIFIGIIGILIIILCLIHNPFRIPIFEFLIYLSIAVFCANFSVSYGDVIISFEILINFFIFLIYGYPFASLFSFLTIDLAWIIKYFKRIMKNDADSKRILRTANFNSGMYATFYALAGIIVQNLKTGFLKNILSILLFILINEFILIIDFLLQGKEETKEYFKRWFINSIIVEFLTYTLSIPFSIVYLKNGFLLTLPFFIALSVFSFVGNRMNIYQNNLLKNLEKIKNLNNSLRNISGIIDFETLLKKIAEEFVHLFNMNELFIIIKIENYGEFYYKKNEGIRKTKEEIDLKKFNMIYNSESIDIYAKNENVNNDDKLLFESFAKQAEISIKNAYLHKVSISDSLTGLFTRRFFENRLQEEINRCSRENNIFTVVLLDLDNFKKINDSYGHIEGDRILVEFSKTLKKNVRKSDVVARWGGDEFIILFPKIDEKNVQGIINRIKKYLNKANININGKALNINFSYSIFTYRSGINISGTEIFRIIDRKLIEEKKKIKKN</sequence>
<feature type="transmembrane region" description="Helical" evidence="1">
    <location>
        <begin position="112"/>
        <end position="129"/>
    </location>
</feature>
<protein>
    <submittedName>
        <fullName evidence="3">GGDEF domain-containing protein</fullName>
    </submittedName>
</protein>
<dbReference type="EMBL" id="DTHG01000088">
    <property type="protein sequence ID" value="HGW92288.1"/>
    <property type="molecule type" value="Genomic_DNA"/>
</dbReference>
<comment type="caution">
    <text evidence="3">The sequence shown here is derived from an EMBL/GenBank/DDBJ whole genome shotgun (WGS) entry which is preliminary data.</text>
</comment>
<gene>
    <name evidence="3" type="ORF">ENV67_07105</name>
</gene>
<evidence type="ECO:0000313" key="3">
    <source>
        <dbReference type="EMBL" id="HGW92288.1"/>
    </source>
</evidence>
<dbReference type="InterPro" id="IPR000160">
    <property type="entry name" value="GGDEF_dom"/>
</dbReference>
<evidence type="ECO:0000259" key="2">
    <source>
        <dbReference type="PROSITE" id="PS50887"/>
    </source>
</evidence>
<keyword evidence="1" id="KW-1133">Transmembrane helix</keyword>
<dbReference type="PANTHER" id="PTHR45138:SF9">
    <property type="entry name" value="DIGUANYLATE CYCLASE DGCM-RELATED"/>
    <property type="match status" value="1"/>
</dbReference>
<keyword evidence="1" id="KW-0812">Transmembrane</keyword>
<dbReference type="PROSITE" id="PS50887">
    <property type="entry name" value="GGDEF"/>
    <property type="match status" value="1"/>
</dbReference>
<keyword evidence="1" id="KW-0472">Membrane</keyword>
<dbReference type="CDD" id="cd01949">
    <property type="entry name" value="GGDEF"/>
    <property type="match status" value="1"/>
</dbReference>
<proteinExistence type="predicted"/>
<dbReference type="InterPro" id="IPR043128">
    <property type="entry name" value="Rev_trsase/Diguanyl_cyclase"/>
</dbReference>
<accession>A0A7C4YSH2</accession>
<feature type="transmembrane region" description="Helical" evidence="1">
    <location>
        <begin position="67"/>
        <end position="92"/>
    </location>
</feature>
<dbReference type="GO" id="GO:0052621">
    <property type="term" value="F:diguanylate cyclase activity"/>
    <property type="evidence" value="ECO:0007669"/>
    <property type="project" value="TreeGrafter"/>
</dbReference>
<dbReference type="Pfam" id="PF00990">
    <property type="entry name" value="GGDEF"/>
    <property type="match status" value="1"/>
</dbReference>
<dbReference type="NCBIfam" id="TIGR00254">
    <property type="entry name" value="GGDEF"/>
    <property type="match status" value="1"/>
</dbReference>
<feature type="transmembrane region" description="Helical" evidence="1">
    <location>
        <begin position="200"/>
        <end position="218"/>
    </location>
</feature>
<dbReference type="InterPro" id="IPR050469">
    <property type="entry name" value="Diguanylate_Cyclase"/>
</dbReference>